<name>A0ABY4PGP4_9LACO</name>
<accession>A0ABY4PGP4</accession>
<dbReference type="EMBL" id="CP093362">
    <property type="protein sequence ID" value="UQS84950.1"/>
    <property type="molecule type" value="Genomic_DNA"/>
</dbReference>
<sequence length="55" mass="6435">MPIDKNSTYNSWQETNYLLYNVHNREALNESLNQLSNGKSHVLTPEEFKATKTHK</sequence>
<dbReference type="Gene3D" id="1.10.1220.170">
    <property type="match status" value="1"/>
</dbReference>
<dbReference type="Proteomes" id="UP000831859">
    <property type="component" value="Chromosome"/>
</dbReference>
<evidence type="ECO:0000313" key="1">
    <source>
        <dbReference type="EMBL" id="UQS84950.1"/>
    </source>
</evidence>
<keyword evidence="2" id="KW-1185">Reference proteome</keyword>
<organism evidence="1 2">
    <name type="scientific">Apilactobacillus apisilvae</name>
    <dbReference type="NCBI Taxonomy" id="2923364"/>
    <lineage>
        <taxon>Bacteria</taxon>
        <taxon>Bacillati</taxon>
        <taxon>Bacillota</taxon>
        <taxon>Bacilli</taxon>
        <taxon>Lactobacillales</taxon>
        <taxon>Lactobacillaceae</taxon>
        <taxon>Apilactobacillus</taxon>
    </lineage>
</organism>
<dbReference type="RefSeq" id="WP_249510930.1">
    <property type="nucleotide sequence ID" value="NZ_CP093362.1"/>
</dbReference>
<reference evidence="1 2" key="1">
    <citation type="journal article" date="2022" name="Int. J. Syst. Evol. Microbiol.">
        <title>Apilactobacillus apisilvae sp. nov., Nicolia spurrieriana gen. nov. sp. nov., Bombilactobacillus folatiphilus sp. nov. and Bombilactobacillus thymidiniphilus sp. nov., four new lactic acid bacterial isolates from stingless bees Tetragonula carbonaria and Austroplebeia australis.</title>
        <authorList>
            <person name="Oliphant S.A."/>
            <person name="Watson-Haigh N.S."/>
            <person name="Sumby K.M."/>
            <person name="Gardner J."/>
            <person name="Groom S."/>
            <person name="Jiranek V."/>
        </authorList>
    </citation>
    <scope>NUCLEOTIDE SEQUENCE [LARGE SCALE GENOMIC DNA]</scope>
    <source>
        <strain evidence="1 2">SG5_A10</strain>
    </source>
</reference>
<protein>
    <submittedName>
        <fullName evidence="1">Uncharacterized protein</fullName>
    </submittedName>
</protein>
<evidence type="ECO:0000313" key="2">
    <source>
        <dbReference type="Proteomes" id="UP000831859"/>
    </source>
</evidence>
<proteinExistence type="predicted"/>
<gene>
    <name evidence="1" type="ORF">MOO46_06820</name>
</gene>